<keyword evidence="4 8" id="KW-1133">Transmembrane helix</keyword>
<protein>
    <recommendedName>
        <fullName evidence="6">Transmembrane protein 198</fullName>
    </recommendedName>
</protein>
<evidence type="ECO:0000259" key="10">
    <source>
        <dbReference type="Pfam" id="PF13886"/>
    </source>
</evidence>
<proteinExistence type="inferred from homology"/>
<dbReference type="EMBL" id="BSXT01000265">
    <property type="protein sequence ID" value="GMF22846.1"/>
    <property type="molecule type" value="Genomic_DNA"/>
</dbReference>
<organism evidence="11 12">
    <name type="scientific">Phytophthora fragariaefolia</name>
    <dbReference type="NCBI Taxonomy" id="1490495"/>
    <lineage>
        <taxon>Eukaryota</taxon>
        <taxon>Sar</taxon>
        <taxon>Stramenopiles</taxon>
        <taxon>Oomycota</taxon>
        <taxon>Peronosporomycetes</taxon>
        <taxon>Peronosporales</taxon>
        <taxon>Peronosporaceae</taxon>
        <taxon>Phytophthora</taxon>
    </lineage>
</organism>
<feature type="transmembrane region" description="Helical" evidence="8">
    <location>
        <begin position="129"/>
        <end position="148"/>
    </location>
</feature>
<name>A0A9W6TZL0_9STRA</name>
<keyword evidence="9" id="KW-0732">Signal</keyword>
<dbReference type="InterPro" id="IPR040236">
    <property type="entry name" value="TMEM198"/>
</dbReference>
<feature type="transmembrane region" description="Helical" evidence="8">
    <location>
        <begin position="46"/>
        <end position="65"/>
    </location>
</feature>
<dbReference type="Pfam" id="PF13886">
    <property type="entry name" value="TM7S3_TM198"/>
    <property type="match status" value="1"/>
</dbReference>
<evidence type="ECO:0000256" key="1">
    <source>
        <dbReference type="ARBA" id="ARBA00004141"/>
    </source>
</evidence>
<feature type="region of interest" description="Disordered" evidence="7">
    <location>
        <begin position="353"/>
        <end position="393"/>
    </location>
</feature>
<keyword evidence="5 8" id="KW-0472">Membrane</keyword>
<keyword evidence="3 8" id="KW-0812">Transmembrane</keyword>
<comment type="subcellular location">
    <subcellularLocation>
        <location evidence="1">Membrane</location>
        <topology evidence="1">Multi-pass membrane protein</topology>
    </subcellularLocation>
</comment>
<evidence type="ECO:0000256" key="4">
    <source>
        <dbReference type="ARBA" id="ARBA00022989"/>
    </source>
</evidence>
<gene>
    <name evidence="11" type="ORF">Pfra01_000345700</name>
</gene>
<dbReference type="AlphaFoldDB" id="A0A9W6TZL0"/>
<evidence type="ECO:0000256" key="5">
    <source>
        <dbReference type="ARBA" id="ARBA00023136"/>
    </source>
</evidence>
<dbReference type="GO" id="GO:0005886">
    <property type="term" value="C:plasma membrane"/>
    <property type="evidence" value="ECO:0007669"/>
    <property type="project" value="TreeGrafter"/>
</dbReference>
<sequence length="393" mass="42727">MTAEKTLHSLVVALLCLQFVAAVSDDDTTATVKTIFDSSDGMNINGVVLAIGALLVGALLVVAGYRLWQTTVYALGFLGGGVVIAIIFEKVFKDETWVLTASWIAFVVGGVVVGYICVYLFWVGVFMGGAVAGAALAILFNTSFGYELAPSHPATVLIVLVAVCAVIGGAVALWMQKPALIAGTSLVGAFLLFWGIGYFAGNYPTFNDLERFRVYNSSGELKYSIPGAWWGYLIGTLVVFGLSMVLQFRFTGKDVDYHTLDRRNSEDVLPRHGAMTPARVQYANMGTPGMQQQPFQQQRYPTSNQVRWEDLQNPQPTHQNSTVRQPQSYADTSLVQPQYQQREHDYQISDIVPTTARPADPGTPPAVPSAHAQAYQPYQGSLRNTSEAASHVV</sequence>
<feature type="transmembrane region" description="Helical" evidence="8">
    <location>
        <begin position="229"/>
        <end position="248"/>
    </location>
</feature>
<dbReference type="InterPro" id="IPR025256">
    <property type="entry name" value="TM7S3/TM198-like_dom"/>
</dbReference>
<feature type="transmembrane region" description="Helical" evidence="8">
    <location>
        <begin position="72"/>
        <end position="88"/>
    </location>
</feature>
<dbReference type="PANTHER" id="PTHR31247">
    <property type="entry name" value="TRANSMEMBRANE PROTEIN 198 FAMILY MEMBER"/>
    <property type="match status" value="1"/>
</dbReference>
<evidence type="ECO:0000256" key="3">
    <source>
        <dbReference type="ARBA" id="ARBA00022692"/>
    </source>
</evidence>
<comment type="similarity">
    <text evidence="2">Belongs to the TMEM198 family.</text>
</comment>
<comment type="caution">
    <text evidence="11">The sequence shown here is derived from an EMBL/GenBank/DDBJ whole genome shotgun (WGS) entry which is preliminary data.</text>
</comment>
<feature type="signal peptide" evidence="9">
    <location>
        <begin position="1"/>
        <end position="22"/>
    </location>
</feature>
<feature type="compositionally biased region" description="Polar residues" evidence="7">
    <location>
        <begin position="376"/>
        <end position="393"/>
    </location>
</feature>
<dbReference type="Proteomes" id="UP001165121">
    <property type="component" value="Unassembled WGS sequence"/>
</dbReference>
<evidence type="ECO:0000256" key="2">
    <source>
        <dbReference type="ARBA" id="ARBA00006244"/>
    </source>
</evidence>
<keyword evidence="12" id="KW-1185">Reference proteome</keyword>
<feature type="transmembrane region" description="Helical" evidence="8">
    <location>
        <begin position="100"/>
        <end position="122"/>
    </location>
</feature>
<evidence type="ECO:0000256" key="9">
    <source>
        <dbReference type="SAM" id="SignalP"/>
    </source>
</evidence>
<accession>A0A9W6TZL0</accession>
<evidence type="ECO:0000313" key="11">
    <source>
        <dbReference type="EMBL" id="GMF22846.1"/>
    </source>
</evidence>
<feature type="transmembrane region" description="Helical" evidence="8">
    <location>
        <begin position="180"/>
        <end position="200"/>
    </location>
</feature>
<feature type="transmembrane region" description="Helical" evidence="8">
    <location>
        <begin position="154"/>
        <end position="173"/>
    </location>
</feature>
<evidence type="ECO:0000256" key="6">
    <source>
        <dbReference type="ARBA" id="ARBA00049737"/>
    </source>
</evidence>
<evidence type="ECO:0000256" key="7">
    <source>
        <dbReference type="SAM" id="MobiDB-lite"/>
    </source>
</evidence>
<reference evidence="11" key="1">
    <citation type="submission" date="2023-04" db="EMBL/GenBank/DDBJ databases">
        <title>Phytophthora fragariaefolia NBRC 109709.</title>
        <authorList>
            <person name="Ichikawa N."/>
            <person name="Sato H."/>
            <person name="Tonouchi N."/>
        </authorList>
    </citation>
    <scope>NUCLEOTIDE SEQUENCE</scope>
    <source>
        <strain evidence="11">NBRC 109709</strain>
    </source>
</reference>
<dbReference type="OrthoDB" id="102260at2759"/>
<dbReference type="PANTHER" id="PTHR31247:SF5">
    <property type="entry name" value="DUF4203 DOMAIN-CONTAINING PROTEIN"/>
    <property type="match status" value="1"/>
</dbReference>
<feature type="domain" description="TM7S3/TM198-like" evidence="10">
    <location>
        <begin position="53"/>
        <end position="248"/>
    </location>
</feature>
<evidence type="ECO:0000313" key="12">
    <source>
        <dbReference type="Proteomes" id="UP001165121"/>
    </source>
</evidence>
<feature type="chain" id="PRO_5040990122" description="Transmembrane protein 198" evidence="9">
    <location>
        <begin position="23"/>
        <end position="393"/>
    </location>
</feature>
<evidence type="ECO:0000256" key="8">
    <source>
        <dbReference type="SAM" id="Phobius"/>
    </source>
</evidence>